<dbReference type="GO" id="GO:0019646">
    <property type="term" value="P:aerobic electron transport chain"/>
    <property type="evidence" value="ECO:0007669"/>
    <property type="project" value="InterPro"/>
</dbReference>
<protein>
    <submittedName>
        <fullName evidence="9">Nitric oxide reductase NorE protein</fullName>
    </submittedName>
</protein>
<comment type="caution">
    <text evidence="9">The sequence shown here is derived from an EMBL/GenBank/DDBJ whole genome shotgun (WGS) entry which is preliminary data.</text>
</comment>
<evidence type="ECO:0000256" key="1">
    <source>
        <dbReference type="ARBA" id="ARBA00004141"/>
    </source>
</evidence>
<keyword evidence="5 7" id="KW-0472">Membrane</keyword>
<feature type="transmembrane region" description="Helical" evidence="7">
    <location>
        <begin position="59"/>
        <end position="77"/>
    </location>
</feature>
<dbReference type="GO" id="GO:0004129">
    <property type="term" value="F:cytochrome-c oxidase activity"/>
    <property type="evidence" value="ECO:0007669"/>
    <property type="project" value="InterPro"/>
</dbReference>
<evidence type="ECO:0000256" key="2">
    <source>
        <dbReference type="ARBA" id="ARBA00010581"/>
    </source>
</evidence>
<dbReference type="Pfam" id="PF00510">
    <property type="entry name" value="COX3"/>
    <property type="match status" value="1"/>
</dbReference>
<feature type="transmembrane region" description="Helical" evidence="7">
    <location>
        <begin position="163"/>
        <end position="181"/>
    </location>
</feature>
<dbReference type="InterPro" id="IPR024791">
    <property type="entry name" value="Cyt_c/ubiquinol_Oxase_su3"/>
</dbReference>
<evidence type="ECO:0000256" key="7">
    <source>
        <dbReference type="SAM" id="Phobius"/>
    </source>
</evidence>
<feature type="transmembrane region" description="Helical" evidence="7">
    <location>
        <begin position="127"/>
        <end position="151"/>
    </location>
</feature>
<dbReference type="PANTHER" id="PTHR11403:SF6">
    <property type="entry name" value="NITRIC OXIDE REDUCTASE SUBUNIT E"/>
    <property type="match status" value="1"/>
</dbReference>
<accession>A0A7W6NLG6</accession>
<organism evidence="9 10">
    <name type="scientific">Gellertiella hungarica</name>
    <dbReference type="NCBI Taxonomy" id="1572859"/>
    <lineage>
        <taxon>Bacteria</taxon>
        <taxon>Pseudomonadati</taxon>
        <taxon>Pseudomonadota</taxon>
        <taxon>Alphaproteobacteria</taxon>
        <taxon>Hyphomicrobiales</taxon>
        <taxon>Rhizobiaceae</taxon>
        <taxon>Gellertiella</taxon>
    </lineage>
</organism>
<dbReference type="SUPFAM" id="SSF81452">
    <property type="entry name" value="Cytochrome c oxidase subunit III-like"/>
    <property type="match status" value="1"/>
</dbReference>
<feature type="transmembrane region" description="Helical" evidence="7">
    <location>
        <begin position="17"/>
        <end position="39"/>
    </location>
</feature>
<keyword evidence="3 6" id="KW-0812">Transmembrane</keyword>
<evidence type="ECO:0000256" key="6">
    <source>
        <dbReference type="RuleBase" id="RU003376"/>
    </source>
</evidence>
<feature type="transmembrane region" description="Helical" evidence="7">
    <location>
        <begin position="89"/>
        <end position="107"/>
    </location>
</feature>
<dbReference type="PROSITE" id="PS50253">
    <property type="entry name" value="COX3"/>
    <property type="match status" value="1"/>
</dbReference>
<sequence length="182" mass="19859">MALADQNDTEATADGDLLMWILIWGELVIFAALIGAFALQALKDPAGFEAGRALLASRMAGLNTVVLLLSGWFAALAVRAGNSRFFRRVHLIAAGGLGMVFAVLKIAEYRQEWPIASLPGAESFFQSYVILTGYHLAHVVFLAGLLLLLAFRQSSGDIRRVATLWHVTDLVWLALFPLIYLS</sequence>
<evidence type="ECO:0000256" key="3">
    <source>
        <dbReference type="ARBA" id="ARBA00022692"/>
    </source>
</evidence>
<feature type="domain" description="Heme-copper oxidase subunit III family profile" evidence="8">
    <location>
        <begin position="1"/>
        <end position="182"/>
    </location>
</feature>
<dbReference type="Proteomes" id="UP000528286">
    <property type="component" value="Unassembled WGS sequence"/>
</dbReference>
<dbReference type="PANTHER" id="PTHR11403">
    <property type="entry name" value="CYTOCHROME C OXIDASE SUBUNIT III"/>
    <property type="match status" value="1"/>
</dbReference>
<evidence type="ECO:0000256" key="5">
    <source>
        <dbReference type="ARBA" id="ARBA00023136"/>
    </source>
</evidence>
<proteinExistence type="inferred from homology"/>
<comment type="subcellular location">
    <subcellularLocation>
        <location evidence="6">Cell membrane</location>
        <topology evidence="6">Multi-pass membrane protein</topology>
    </subcellularLocation>
    <subcellularLocation>
        <location evidence="1">Membrane</location>
        <topology evidence="1">Multi-pass membrane protein</topology>
    </subcellularLocation>
</comment>
<comment type="similarity">
    <text evidence="2 6">Belongs to the cytochrome c oxidase subunit 3 family.</text>
</comment>
<dbReference type="EMBL" id="JACIEZ010000004">
    <property type="protein sequence ID" value="MBB4065395.1"/>
    <property type="molecule type" value="Genomic_DNA"/>
</dbReference>
<keyword evidence="10" id="KW-1185">Reference proteome</keyword>
<reference evidence="9 10" key="1">
    <citation type="submission" date="2020-08" db="EMBL/GenBank/DDBJ databases">
        <title>Genomic Encyclopedia of Type Strains, Phase IV (KMG-IV): sequencing the most valuable type-strain genomes for metagenomic binning, comparative biology and taxonomic classification.</title>
        <authorList>
            <person name="Goeker M."/>
        </authorList>
    </citation>
    <scope>NUCLEOTIDE SEQUENCE [LARGE SCALE GENOMIC DNA]</scope>
    <source>
        <strain evidence="9 10">DSM 29853</strain>
    </source>
</reference>
<dbReference type="InterPro" id="IPR000298">
    <property type="entry name" value="Cyt_c_oxidase-like_su3"/>
</dbReference>
<dbReference type="InterPro" id="IPR013833">
    <property type="entry name" value="Cyt_c_oxidase_su3_a-hlx"/>
</dbReference>
<dbReference type="RefSeq" id="WP_183366679.1">
    <property type="nucleotide sequence ID" value="NZ_JACIEZ010000004.1"/>
</dbReference>
<evidence type="ECO:0000256" key="4">
    <source>
        <dbReference type="ARBA" id="ARBA00022989"/>
    </source>
</evidence>
<dbReference type="AlphaFoldDB" id="A0A7W6NLG6"/>
<dbReference type="InterPro" id="IPR035973">
    <property type="entry name" value="Cyt_c_oxidase_su3-like_sf"/>
</dbReference>
<gene>
    <name evidence="9" type="ORF">GGR23_002596</name>
</gene>
<evidence type="ECO:0000313" key="10">
    <source>
        <dbReference type="Proteomes" id="UP000528286"/>
    </source>
</evidence>
<evidence type="ECO:0000259" key="8">
    <source>
        <dbReference type="PROSITE" id="PS50253"/>
    </source>
</evidence>
<dbReference type="Gene3D" id="1.20.120.80">
    <property type="entry name" value="Cytochrome c oxidase, subunit III, four-helix bundle"/>
    <property type="match status" value="1"/>
</dbReference>
<dbReference type="GO" id="GO:0005886">
    <property type="term" value="C:plasma membrane"/>
    <property type="evidence" value="ECO:0007669"/>
    <property type="project" value="UniProtKB-SubCell"/>
</dbReference>
<keyword evidence="4 7" id="KW-1133">Transmembrane helix</keyword>
<evidence type="ECO:0000313" key="9">
    <source>
        <dbReference type="EMBL" id="MBB4065395.1"/>
    </source>
</evidence>
<name>A0A7W6NLG6_9HYPH</name>